<dbReference type="SUPFAM" id="SSF58113">
    <property type="entry name" value="Apolipoprotein A-I"/>
    <property type="match status" value="1"/>
</dbReference>
<proteinExistence type="inferred from homology"/>
<keyword evidence="9 10" id="KW-0275">Fatty acid biosynthesis</keyword>
<dbReference type="RefSeq" id="XP_008728339.1">
    <property type="nucleotide sequence ID" value="XM_008730117.1"/>
</dbReference>
<dbReference type="EMBL" id="KB822705">
    <property type="protein sequence ID" value="ETI23984.1"/>
    <property type="molecule type" value="Genomic_DNA"/>
</dbReference>
<keyword evidence="11" id="KW-0175">Coiled coil</keyword>
<feature type="compositionally biased region" description="Basic and acidic residues" evidence="12">
    <location>
        <begin position="798"/>
        <end position="814"/>
    </location>
</feature>
<feature type="transmembrane region" description="Helical" evidence="10">
    <location>
        <begin position="69"/>
        <end position="87"/>
    </location>
</feature>
<dbReference type="HOGENOM" id="CLU_017661_1_0_1"/>
<evidence type="ECO:0000256" key="5">
    <source>
        <dbReference type="ARBA" id="ARBA00022832"/>
    </source>
</evidence>
<dbReference type="Proteomes" id="UP000030678">
    <property type="component" value="Unassembled WGS sequence"/>
</dbReference>
<feature type="transmembrane region" description="Helical" evidence="10">
    <location>
        <begin position="297"/>
        <end position="317"/>
    </location>
</feature>
<evidence type="ECO:0000256" key="3">
    <source>
        <dbReference type="ARBA" id="ARBA00022679"/>
    </source>
</evidence>
<keyword evidence="4 10" id="KW-0812">Transmembrane</keyword>
<name>V9DAQ1_9EURO</name>
<dbReference type="GeneID" id="19984284"/>
<feature type="transmembrane region" description="Helical" evidence="10">
    <location>
        <begin position="108"/>
        <end position="129"/>
    </location>
</feature>
<evidence type="ECO:0000256" key="1">
    <source>
        <dbReference type="ARBA" id="ARBA00004141"/>
    </source>
</evidence>
<keyword evidence="7 10" id="KW-0443">Lipid metabolism</keyword>
<evidence type="ECO:0000256" key="11">
    <source>
        <dbReference type="SAM" id="Coils"/>
    </source>
</evidence>
<feature type="transmembrane region" description="Helical" evidence="10">
    <location>
        <begin position="205"/>
        <end position="226"/>
    </location>
</feature>
<dbReference type="PANTHER" id="PTHR11157:SF169">
    <property type="entry name" value="ELONGATION OF FATTY ACIDS PROTEIN"/>
    <property type="match status" value="1"/>
</dbReference>
<keyword evidence="6 10" id="KW-1133">Transmembrane helix</keyword>
<keyword evidence="5 10" id="KW-0276">Fatty acid metabolism</keyword>
<evidence type="ECO:0000256" key="12">
    <source>
        <dbReference type="SAM" id="MobiDB-lite"/>
    </source>
</evidence>
<feature type="compositionally biased region" description="Basic and acidic residues" evidence="12">
    <location>
        <begin position="877"/>
        <end position="892"/>
    </location>
</feature>
<dbReference type="GO" id="GO:0009922">
    <property type="term" value="F:fatty acid elongase activity"/>
    <property type="evidence" value="ECO:0007669"/>
    <property type="project" value="InterPro"/>
</dbReference>
<dbReference type="GO" id="GO:0030148">
    <property type="term" value="P:sphingolipid biosynthetic process"/>
    <property type="evidence" value="ECO:0007669"/>
    <property type="project" value="TreeGrafter"/>
</dbReference>
<feature type="compositionally biased region" description="Basic and acidic residues" evidence="12">
    <location>
        <begin position="735"/>
        <end position="744"/>
    </location>
</feature>
<feature type="compositionally biased region" description="Polar residues" evidence="12">
    <location>
        <begin position="764"/>
        <end position="782"/>
    </location>
</feature>
<dbReference type="GO" id="GO:0034626">
    <property type="term" value="P:fatty acid elongation, polyunsaturated fatty acid"/>
    <property type="evidence" value="ECO:0007669"/>
    <property type="project" value="TreeGrafter"/>
</dbReference>
<dbReference type="EC" id="2.3.1.-" evidence="10"/>
<comment type="catalytic activity">
    <reaction evidence="10">
        <text>an acyl-CoA + malonyl-CoA + H(+) = a 3-oxoacyl-CoA + CO2 + CoA</text>
        <dbReference type="Rhea" id="RHEA:50252"/>
        <dbReference type="ChEBI" id="CHEBI:15378"/>
        <dbReference type="ChEBI" id="CHEBI:16526"/>
        <dbReference type="ChEBI" id="CHEBI:57287"/>
        <dbReference type="ChEBI" id="CHEBI:57384"/>
        <dbReference type="ChEBI" id="CHEBI:58342"/>
        <dbReference type="ChEBI" id="CHEBI:90726"/>
    </reaction>
    <physiologicalReaction direction="left-to-right" evidence="10">
        <dbReference type="Rhea" id="RHEA:50253"/>
    </physiologicalReaction>
</comment>
<accession>V9DAQ1</accession>
<dbReference type="PANTHER" id="PTHR11157">
    <property type="entry name" value="FATTY ACID ACYL TRANSFERASE-RELATED"/>
    <property type="match status" value="1"/>
</dbReference>
<dbReference type="VEuPathDB" id="FungiDB:G647_05791"/>
<reference evidence="13 14" key="1">
    <citation type="submission" date="2013-03" db="EMBL/GenBank/DDBJ databases">
        <title>The Genome Sequence of Cladophialophora carrionii CBS 160.54.</title>
        <authorList>
            <consortium name="The Broad Institute Genomics Platform"/>
            <person name="Cuomo C."/>
            <person name="de Hoog S."/>
            <person name="Gorbushina A."/>
            <person name="Walker B."/>
            <person name="Young S.K."/>
            <person name="Zeng Q."/>
            <person name="Gargeya S."/>
            <person name="Fitzgerald M."/>
            <person name="Haas B."/>
            <person name="Abouelleil A."/>
            <person name="Allen A.W."/>
            <person name="Alvarado L."/>
            <person name="Arachchi H.M."/>
            <person name="Berlin A.M."/>
            <person name="Chapman S.B."/>
            <person name="Gainer-Dewar J."/>
            <person name="Goldberg J."/>
            <person name="Griggs A."/>
            <person name="Gujja S."/>
            <person name="Hansen M."/>
            <person name="Howarth C."/>
            <person name="Imamovic A."/>
            <person name="Ireland A."/>
            <person name="Larimer J."/>
            <person name="McCowan C."/>
            <person name="Murphy C."/>
            <person name="Pearson M."/>
            <person name="Poon T.W."/>
            <person name="Priest M."/>
            <person name="Roberts A."/>
            <person name="Saif S."/>
            <person name="Shea T."/>
            <person name="Sisk P."/>
            <person name="Sykes S."/>
            <person name="Wortman J."/>
            <person name="Nusbaum C."/>
            <person name="Birren B."/>
        </authorList>
    </citation>
    <scope>NUCLEOTIDE SEQUENCE [LARGE SCALE GENOMIC DNA]</scope>
    <source>
        <strain evidence="13 14">CBS 160.54</strain>
    </source>
</reference>
<dbReference type="GO" id="GO:0034625">
    <property type="term" value="P:fatty acid elongation, monounsaturated fatty acid"/>
    <property type="evidence" value="ECO:0007669"/>
    <property type="project" value="TreeGrafter"/>
</dbReference>
<protein>
    <recommendedName>
        <fullName evidence="10">Elongation of fatty acids protein</fullName>
        <ecNumber evidence="10">2.3.1.-</ecNumber>
    </recommendedName>
</protein>
<evidence type="ECO:0000256" key="4">
    <source>
        <dbReference type="ARBA" id="ARBA00022692"/>
    </source>
</evidence>
<feature type="compositionally biased region" description="Low complexity" evidence="12">
    <location>
        <begin position="842"/>
        <end position="852"/>
    </location>
</feature>
<dbReference type="GO" id="GO:0005789">
    <property type="term" value="C:endoplasmic reticulum membrane"/>
    <property type="evidence" value="ECO:0007669"/>
    <property type="project" value="TreeGrafter"/>
</dbReference>
<keyword evidence="8 10" id="KW-0472">Membrane</keyword>
<dbReference type="AlphaFoldDB" id="V9DAQ1"/>
<evidence type="ECO:0000256" key="8">
    <source>
        <dbReference type="ARBA" id="ARBA00023136"/>
    </source>
</evidence>
<feature type="coiled-coil region" evidence="11">
    <location>
        <begin position="502"/>
        <end position="596"/>
    </location>
</feature>
<evidence type="ECO:0000256" key="9">
    <source>
        <dbReference type="ARBA" id="ARBA00023160"/>
    </source>
</evidence>
<sequence length="892" mass="96334">MSVSSLVDWLGLSETSPQVKLSTLPLSHFKFPPAPGPTTVPPPPAAYNEPTLAHPFTVPTDIYNDLLKPQVPITVALVYMSLVSVLNQVNANRGNKPWAISRTRLFKLLVIFHNVFLAAYSAWTCVGMVNALHRSLPALDEEWSVSTTVDALCKLHGPRGAGNAATYNATTSAWTMTNHLFHLAADGLGPEATDAGRMWNEGLAFYGWFFYLSKFYEIVDTLIILAKGRRSSLLQTYHHAGAMLCMWAGIRYMSPPIWMFVLVNSGIHAVMYTFYLLSALGIKVPKWFKQTLTTLQITQFVVGATYAFLHIFVAYQIPVKVPYLYHLGGVASKVVSEAPTEVTSSVASTISTAANYGAWLKKAVLRGAGYEGLAENVVNEQGKPFGVDAVHIVEDAVRREETRYRDELQWAHCLDTSGQVFAILLNCVYLLPLTWLFLQFFIQAYIKQTERRRSRSASDAAVAARNSFLDASKGVSRRLSQAVQEMHNVSEDIGDDTVFVDGDEIRREMREAAEQAKNAIKRGENKVKSSVKNSGISPEAVKQEFHRDMESAGKTLQDTADKVKNAAAKAGDAERREQISAKVQSLKDSAADAVEKAVDSIKSVAGSAREQAAPAVNYASEKAGELKDQAEPTVNAAADKAAELKDRAFETAKSTAGDAKASIPESVDEAKESGQQASASAKQTAKNVADQAKEAASTTADEAKEPAQKAGNAAEETAQTAEEAAEATVESASSKAEDLSREIQDSLEQGTPSGEGEQSEVDKFTSQNQESNTTPETKSPNGNGTGADEVPGQSQSEGRADESEQTKAEKKEEDQIIDESQVVRDEDVDANTQTNGDGSGNAEEASATSAQGAGSGDRPSFADMLKKGDEEGDEVDGGDKDKEDKEKDGWGI</sequence>
<keyword evidence="3 10" id="KW-0808">Transferase</keyword>
<evidence type="ECO:0000256" key="6">
    <source>
        <dbReference type="ARBA" id="ARBA00022989"/>
    </source>
</evidence>
<dbReference type="OrthoDB" id="10259681at2759"/>
<dbReference type="InterPro" id="IPR002076">
    <property type="entry name" value="ELO_fam"/>
</dbReference>
<evidence type="ECO:0000256" key="10">
    <source>
        <dbReference type="RuleBase" id="RU361115"/>
    </source>
</evidence>
<evidence type="ECO:0000313" key="14">
    <source>
        <dbReference type="Proteomes" id="UP000030678"/>
    </source>
</evidence>
<comment type="similarity">
    <text evidence="10">Belongs to the ELO family.</text>
</comment>
<evidence type="ECO:0000313" key="13">
    <source>
        <dbReference type="EMBL" id="ETI23984.1"/>
    </source>
</evidence>
<feature type="compositionally biased region" description="Low complexity" evidence="12">
    <location>
        <begin position="673"/>
        <end position="686"/>
    </location>
</feature>
<feature type="compositionally biased region" description="Low complexity" evidence="12">
    <location>
        <begin position="713"/>
        <end position="734"/>
    </location>
</feature>
<dbReference type="GO" id="GO:0042761">
    <property type="term" value="P:very long-chain fatty acid biosynthetic process"/>
    <property type="evidence" value="ECO:0007669"/>
    <property type="project" value="TreeGrafter"/>
</dbReference>
<dbReference type="Gene3D" id="1.20.120.20">
    <property type="entry name" value="Apolipoprotein"/>
    <property type="match status" value="1"/>
</dbReference>
<feature type="transmembrane region" description="Helical" evidence="10">
    <location>
        <begin position="420"/>
        <end position="446"/>
    </location>
</feature>
<evidence type="ECO:0000256" key="7">
    <source>
        <dbReference type="ARBA" id="ARBA00023098"/>
    </source>
</evidence>
<feature type="region of interest" description="Disordered" evidence="12">
    <location>
        <begin position="649"/>
        <end position="892"/>
    </location>
</feature>
<evidence type="ECO:0000256" key="2">
    <source>
        <dbReference type="ARBA" id="ARBA00022516"/>
    </source>
</evidence>
<comment type="subcellular location">
    <subcellularLocation>
        <location evidence="1">Membrane</location>
        <topology evidence="1">Multi-pass membrane protein</topology>
    </subcellularLocation>
</comment>
<organism evidence="13 14">
    <name type="scientific">Cladophialophora carrionii CBS 160.54</name>
    <dbReference type="NCBI Taxonomy" id="1279043"/>
    <lineage>
        <taxon>Eukaryota</taxon>
        <taxon>Fungi</taxon>
        <taxon>Dikarya</taxon>
        <taxon>Ascomycota</taxon>
        <taxon>Pezizomycotina</taxon>
        <taxon>Eurotiomycetes</taxon>
        <taxon>Chaetothyriomycetidae</taxon>
        <taxon>Chaetothyriales</taxon>
        <taxon>Herpotrichiellaceae</taxon>
        <taxon>Cladophialophora</taxon>
    </lineage>
</organism>
<dbReference type="Pfam" id="PF01151">
    <property type="entry name" value="ELO"/>
    <property type="match status" value="1"/>
</dbReference>
<gene>
    <name evidence="13" type="ORF">G647_05791</name>
</gene>
<feature type="transmembrane region" description="Helical" evidence="10">
    <location>
        <begin position="256"/>
        <end position="277"/>
    </location>
</feature>
<dbReference type="GO" id="GO:0019367">
    <property type="term" value="P:fatty acid elongation, saturated fatty acid"/>
    <property type="evidence" value="ECO:0007669"/>
    <property type="project" value="TreeGrafter"/>
</dbReference>
<keyword evidence="2 10" id="KW-0444">Lipid biosynthesis</keyword>